<reference evidence="2 3" key="1">
    <citation type="submission" date="2019-06" db="EMBL/GenBank/DDBJ databases">
        <title>Sequencing the genomes of 1000 actinobacteria strains.</title>
        <authorList>
            <person name="Klenk H.-P."/>
        </authorList>
    </citation>
    <scope>NUCLEOTIDE SEQUENCE [LARGE SCALE GENOMIC DNA]</scope>
    <source>
        <strain evidence="2 3">DSM 102131</strain>
    </source>
</reference>
<name>A0A561VNK5_9ACTN</name>
<dbReference type="EMBL" id="VIXA01000003">
    <property type="protein sequence ID" value="TWG13198.1"/>
    <property type="molecule type" value="Genomic_DNA"/>
</dbReference>
<evidence type="ECO:0000256" key="1">
    <source>
        <dbReference type="SAM" id="MobiDB-lite"/>
    </source>
</evidence>
<dbReference type="AlphaFoldDB" id="A0A561VNK5"/>
<evidence type="ECO:0000313" key="2">
    <source>
        <dbReference type="EMBL" id="TWG13198.1"/>
    </source>
</evidence>
<sequence>MWTLRLMTAALSLSILTGCTTDPENVDGEAGPAGAPSATATASASAAASSSTTPSATASAAVSPSAANSTTPSAAPSTSGRTSEIRKTDWANVTLANLDYLGLGDVRFRDGRGSSGANNCTMLPGGARPAYAEFLTEEPASSPVTEDALILIECGSDGLDQALIPVKLGFDQKTRETMGFIQADPPPGPGSRMTFTSYTVEKGVIVTTVRKADGGRETRRYRFGGGKTWERL</sequence>
<accession>A0A561VNK5</accession>
<gene>
    <name evidence="2" type="ORF">FHX75_13234</name>
</gene>
<keyword evidence="3" id="KW-1185">Reference proteome</keyword>
<feature type="region of interest" description="Disordered" evidence="1">
    <location>
        <begin position="24"/>
        <end position="84"/>
    </location>
</feature>
<evidence type="ECO:0000313" key="3">
    <source>
        <dbReference type="Proteomes" id="UP000319927"/>
    </source>
</evidence>
<evidence type="ECO:0008006" key="4">
    <source>
        <dbReference type="Google" id="ProtNLM"/>
    </source>
</evidence>
<comment type="caution">
    <text evidence="2">The sequence shown here is derived from an EMBL/GenBank/DDBJ whole genome shotgun (WGS) entry which is preliminary data.</text>
</comment>
<protein>
    <recommendedName>
        <fullName evidence="4">Lipoprotein</fullName>
    </recommendedName>
</protein>
<organism evidence="2 3">
    <name type="scientific">Micromonospora palomenae</name>
    <dbReference type="NCBI Taxonomy" id="1461247"/>
    <lineage>
        <taxon>Bacteria</taxon>
        <taxon>Bacillati</taxon>
        <taxon>Actinomycetota</taxon>
        <taxon>Actinomycetes</taxon>
        <taxon>Micromonosporales</taxon>
        <taxon>Micromonosporaceae</taxon>
        <taxon>Micromonospora</taxon>
    </lineage>
</organism>
<feature type="compositionally biased region" description="Low complexity" evidence="1">
    <location>
        <begin position="30"/>
        <end position="82"/>
    </location>
</feature>
<dbReference type="Proteomes" id="UP000319927">
    <property type="component" value="Unassembled WGS sequence"/>
</dbReference>
<proteinExistence type="predicted"/>
<dbReference type="PROSITE" id="PS51257">
    <property type="entry name" value="PROKAR_LIPOPROTEIN"/>
    <property type="match status" value="1"/>
</dbReference>